<organism evidence="2 3">
    <name type="scientific">Cylicostephanus goldi</name>
    <name type="common">Nematode worm</name>
    <dbReference type="NCBI Taxonomy" id="71465"/>
    <lineage>
        <taxon>Eukaryota</taxon>
        <taxon>Metazoa</taxon>
        <taxon>Ecdysozoa</taxon>
        <taxon>Nematoda</taxon>
        <taxon>Chromadorea</taxon>
        <taxon>Rhabditida</taxon>
        <taxon>Rhabditina</taxon>
        <taxon>Rhabditomorpha</taxon>
        <taxon>Strongyloidea</taxon>
        <taxon>Strongylidae</taxon>
        <taxon>Cylicostephanus</taxon>
    </lineage>
</organism>
<protein>
    <recommendedName>
        <fullName evidence="4">SWIM-type domain-containing protein</fullName>
    </recommendedName>
</protein>
<dbReference type="OrthoDB" id="5867259at2759"/>
<sequence length="214" mass="23539">MLKHALLRSKQNGRLDTLTHTLLKHGEDRNLQLIASSVRDASDVSGRRRRNMLRHKNALSSYAQKPDAIVKEGDNRWKVFCGTRTDVSYEVVIGSPCDCDNKLNSHCQRCGICAYQVSCNCHEAYQAGVSCIHAHAVATFVEEARLLLGSANSQPGPLYSVMEDVGTSAEMYVESNVPRDGSPTRTAPDISAPPEDVLAQDRTKEAYQFSEGVS</sequence>
<proteinExistence type="predicted"/>
<feature type="region of interest" description="Disordered" evidence="1">
    <location>
        <begin position="175"/>
        <end position="201"/>
    </location>
</feature>
<reference evidence="2 3" key="1">
    <citation type="submission" date="2018-11" db="EMBL/GenBank/DDBJ databases">
        <authorList>
            <consortium name="Pathogen Informatics"/>
        </authorList>
    </citation>
    <scope>NUCLEOTIDE SEQUENCE [LARGE SCALE GENOMIC DNA]</scope>
</reference>
<keyword evidence="3" id="KW-1185">Reference proteome</keyword>
<accession>A0A3P6RET0</accession>
<dbReference type="AlphaFoldDB" id="A0A3P6RET0"/>
<evidence type="ECO:0000313" key="3">
    <source>
        <dbReference type="Proteomes" id="UP000271889"/>
    </source>
</evidence>
<dbReference type="Proteomes" id="UP000271889">
    <property type="component" value="Unassembled WGS sequence"/>
</dbReference>
<name>A0A3P6RET0_CYLGO</name>
<gene>
    <name evidence="2" type="ORF">CGOC_LOCUS4503</name>
</gene>
<dbReference type="EMBL" id="UYRV01012551">
    <property type="protein sequence ID" value="VDK58989.1"/>
    <property type="molecule type" value="Genomic_DNA"/>
</dbReference>
<evidence type="ECO:0008006" key="4">
    <source>
        <dbReference type="Google" id="ProtNLM"/>
    </source>
</evidence>
<evidence type="ECO:0000256" key="1">
    <source>
        <dbReference type="SAM" id="MobiDB-lite"/>
    </source>
</evidence>
<evidence type="ECO:0000313" key="2">
    <source>
        <dbReference type="EMBL" id="VDK58989.1"/>
    </source>
</evidence>